<feature type="domain" description="Peptidase M20 dimerisation" evidence="4">
    <location>
        <begin position="196"/>
        <end position="356"/>
    </location>
</feature>
<dbReference type="GO" id="GO:0006508">
    <property type="term" value="P:proteolysis"/>
    <property type="evidence" value="ECO:0007669"/>
    <property type="project" value="UniProtKB-KW"/>
</dbReference>
<keyword evidence="2" id="KW-0479">Metal-binding</keyword>
<keyword evidence="3" id="KW-0378">Hydrolase</keyword>
<dbReference type="NCBIfam" id="NF006579">
    <property type="entry name" value="PRK09104.1"/>
    <property type="match status" value="1"/>
</dbReference>
<dbReference type="Gene3D" id="3.40.630.10">
    <property type="entry name" value="Zn peptidases"/>
    <property type="match status" value="1"/>
</dbReference>
<evidence type="ECO:0000256" key="3">
    <source>
        <dbReference type="ARBA" id="ARBA00022801"/>
    </source>
</evidence>
<dbReference type="HOGENOM" id="CLU_029469_2_1_0"/>
<dbReference type="PANTHER" id="PTHR43270:SF12">
    <property type="entry name" value="SUCCINYL-DIAMINOPIMELATE DESUCCINYLASE"/>
    <property type="match status" value="1"/>
</dbReference>
<dbReference type="InterPro" id="IPR002933">
    <property type="entry name" value="Peptidase_M20"/>
</dbReference>
<reference evidence="5" key="1">
    <citation type="submission" date="2006-10" db="EMBL/GenBank/DDBJ databases">
        <title>Complete sequence of Solibacter usitatus Ellin6076.</title>
        <authorList>
            <consortium name="US DOE Joint Genome Institute"/>
            <person name="Copeland A."/>
            <person name="Lucas S."/>
            <person name="Lapidus A."/>
            <person name="Barry K."/>
            <person name="Detter J.C."/>
            <person name="Glavina del Rio T."/>
            <person name="Hammon N."/>
            <person name="Israni S."/>
            <person name="Dalin E."/>
            <person name="Tice H."/>
            <person name="Pitluck S."/>
            <person name="Thompson L.S."/>
            <person name="Brettin T."/>
            <person name="Bruce D."/>
            <person name="Han C."/>
            <person name="Tapia R."/>
            <person name="Gilna P."/>
            <person name="Schmutz J."/>
            <person name="Larimer F."/>
            <person name="Land M."/>
            <person name="Hauser L."/>
            <person name="Kyrpides N."/>
            <person name="Mikhailova N."/>
            <person name="Janssen P.H."/>
            <person name="Kuske C.R."/>
            <person name="Richardson P."/>
        </authorList>
    </citation>
    <scope>NUCLEOTIDE SEQUENCE</scope>
    <source>
        <strain evidence="5">Ellin6076</strain>
    </source>
</reference>
<dbReference type="Pfam" id="PF01546">
    <property type="entry name" value="Peptidase_M20"/>
    <property type="match status" value="1"/>
</dbReference>
<organism evidence="5">
    <name type="scientific">Solibacter usitatus (strain Ellin6076)</name>
    <dbReference type="NCBI Taxonomy" id="234267"/>
    <lineage>
        <taxon>Bacteria</taxon>
        <taxon>Pseudomonadati</taxon>
        <taxon>Acidobacteriota</taxon>
        <taxon>Terriglobia</taxon>
        <taxon>Bryobacterales</taxon>
        <taxon>Solibacteraceae</taxon>
        <taxon>Candidatus Solibacter</taxon>
    </lineage>
</organism>
<dbReference type="Pfam" id="PF07687">
    <property type="entry name" value="M20_dimer"/>
    <property type="match status" value="1"/>
</dbReference>
<protein>
    <submittedName>
        <fullName evidence="5">Peptidase M20</fullName>
    </submittedName>
</protein>
<name>Q02CS1_SOLUE</name>
<dbReference type="InterPro" id="IPR011650">
    <property type="entry name" value="Peptidase_M20_dimer"/>
</dbReference>
<dbReference type="EMBL" id="CP000473">
    <property type="protein sequence ID" value="ABJ81145.1"/>
    <property type="molecule type" value="Genomic_DNA"/>
</dbReference>
<evidence type="ECO:0000256" key="1">
    <source>
        <dbReference type="ARBA" id="ARBA00022670"/>
    </source>
</evidence>
<dbReference type="AlphaFoldDB" id="Q02CS1"/>
<evidence type="ECO:0000259" key="4">
    <source>
        <dbReference type="Pfam" id="PF07687"/>
    </source>
</evidence>
<dbReference type="SUPFAM" id="SSF53187">
    <property type="entry name" value="Zn-dependent exopeptidases"/>
    <property type="match status" value="1"/>
</dbReference>
<dbReference type="KEGG" id="sus:Acid_0130"/>
<dbReference type="OrthoDB" id="9761532at2"/>
<dbReference type="STRING" id="234267.Acid_0130"/>
<dbReference type="GO" id="GO:0008233">
    <property type="term" value="F:peptidase activity"/>
    <property type="evidence" value="ECO:0007669"/>
    <property type="project" value="UniProtKB-KW"/>
</dbReference>
<keyword evidence="1" id="KW-0645">Protease</keyword>
<evidence type="ECO:0000313" key="5">
    <source>
        <dbReference type="EMBL" id="ABJ81145.1"/>
    </source>
</evidence>
<dbReference type="eggNOG" id="COG0624">
    <property type="taxonomic scope" value="Bacteria"/>
</dbReference>
<dbReference type="InterPro" id="IPR051458">
    <property type="entry name" value="Cyt/Met_Dipeptidase"/>
</dbReference>
<dbReference type="InParanoid" id="Q02CS1"/>
<gene>
    <name evidence="5" type="ordered locus">Acid_0130</name>
</gene>
<dbReference type="GO" id="GO:0046872">
    <property type="term" value="F:metal ion binding"/>
    <property type="evidence" value="ECO:0007669"/>
    <property type="project" value="UniProtKB-KW"/>
</dbReference>
<sequence length="458" mass="49627">MSAATDSFVNQNQARLLEELKQFLRIPSISTLPENRPDVERAAEFVAGALRTAGMENVELIQTAGHPLVYADWLHAPGKPTVLCYGHYDVQPADPLELWTSPPFEPAERDGNLYGRGTADDKGQMYSHIKAIEALRAASPTSKLPVNIRFLVEGEEEVGGAAIAKFVAENPERLAADVALVSDTAMYAEGMPTLCIGLRGLIYMEVEAAGPMRDLHSGLYGGAAPNAVFGLIELLSKAKNADGVLQIPGIYNDVDEPAAAEIASWKNLPFQEGEFLNKEVGSTHLTGEQNRMVLERVWSRPTFEVHGVAGGFTAAGAKTVIPAKAVAKVSFRIVPRQKPDEVISAFREWVHRHTPKGIKTEVRVLSSAPGLVVNPDHPAIRIAARAFGEVFGKETVFIRSGGSIPIVGDFATHLGIPTILMGFGLPDDGLHSPNEKYKLENYFLGIRTVARFLEQYGG</sequence>
<dbReference type="NCBIfam" id="NF005914">
    <property type="entry name" value="PRK07907.1"/>
    <property type="match status" value="1"/>
</dbReference>
<evidence type="ECO:0000256" key="2">
    <source>
        <dbReference type="ARBA" id="ARBA00022723"/>
    </source>
</evidence>
<dbReference type="NCBIfam" id="NF006053">
    <property type="entry name" value="PRK08201.1"/>
    <property type="match status" value="1"/>
</dbReference>
<dbReference type="Gene3D" id="3.30.70.360">
    <property type="match status" value="1"/>
</dbReference>
<proteinExistence type="predicted"/>
<dbReference type="PANTHER" id="PTHR43270">
    <property type="entry name" value="BETA-ALA-HIS DIPEPTIDASE"/>
    <property type="match status" value="1"/>
</dbReference>
<accession>Q02CS1</accession>